<feature type="transmembrane region" description="Helical" evidence="1">
    <location>
        <begin position="32"/>
        <end position="57"/>
    </location>
</feature>
<keyword evidence="1" id="KW-0812">Transmembrane</keyword>
<dbReference type="EMBL" id="JBHSWU010000107">
    <property type="protein sequence ID" value="MFC6724134.1"/>
    <property type="molecule type" value="Genomic_DNA"/>
</dbReference>
<reference evidence="2 3" key="1">
    <citation type="journal article" date="2019" name="Int. J. Syst. Evol. Microbiol.">
        <title>The Global Catalogue of Microorganisms (GCM) 10K type strain sequencing project: providing services to taxonomists for standard genome sequencing and annotation.</title>
        <authorList>
            <consortium name="The Broad Institute Genomics Platform"/>
            <consortium name="The Broad Institute Genome Sequencing Center for Infectious Disease"/>
            <person name="Wu L."/>
            <person name="Ma J."/>
        </authorList>
    </citation>
    <scope>NUCLEOTIDE SEQUENCE [LARGE SCALE GENOMIC DNA]</scope>
    <source>
        <strain evidence="2 3">NBRC 111368</strain>
    </source>
</reference>
<keyword evidence="1" id="KW-1133">Transmembrane helix</keyword>
<sequence>MGTVVGVILAASSGPGLYDMLDEARPRYVPDVIVILATVVGSVIVPLVAGGQLAVIISTQLGLPQLVVGFVEPIIGGLVGRYSTDFSNASRRTPRSSERYVCQIPPIVVFLWLDTVVCYRRECSFS</sequence>
<accession>A0ABD5RXI2</accession>
<dbReference type="AlphaFoldDB" id="A0ABD5RXI2"/>
<gene>
    <name evidence="2" type="ORF">ACFQE1_07055</name>
</gene>
<keyword evidence="3" id="KW-1185">Reference proteome</keyword>
<evidence type="ECO:0000313" key="3">
    <source>
        <dbReference type="Proteomes" id="UP001596328"/>
    </source>
</evidence>
<comment type="caution">
    <text evidence="2">The sequence shown here is derived from an EMBL/GenBank/DDBJ whole genome shotgun (WGS) entry which is preliminary data.</text>
</comment>
<name>A0ABD5RXI2_9EURY</name>
<evidence type="ECO:0000313" key="2">
    <source>
        <dbReference type="EMBL" id="MFC6724134.1"/>
    </source>
</evidence>
<proteinExistence type="predicted"/>
<protein>
    <submittedName>
        <fullName evidence="2">Uncharacterized protein</fullName>
    </submittedName>
</protein>
<dbReference type="Proteomes" id="UP001596328">
    <property type="component" value="Unassembled WGS sequence"/>
</dbReference>
<keyword evidence="1" id="KW-0472">Membrane</keyword>
<evidence type="ECO:0000256" key="1">
    <source>
        <dbReference type="SAM" id="Phobius"/>
    </source>
</evidence>
<organism evidence="2 3">
    <name type="scientific">Halobium palmae</name>
    <dbReference type="NCBI Taxonomy" id="1776492"/>
    <lineage>
        <taxon>Archaea</taxon>
        <taxon>Methanobacteriati</taxon>
        <taxon>Methanobacteriota</taxon>
        <taxon>Stenosarchaea group</taxon>
        <taxon>Halobacteria</taxon>
        <taxon>Halobacteriales</taxon>
        <taxon>Haloferacaceae</taxon>
        <taxon>Halobium</taxon>
    </lineage>
</organism>